<reference evidence="2 3" key="1">
    <citation type="submission" date="2021-04" db="EMBL/GenBank/DDBJ databases">
        <title>Draft genome sequence of Paenibacillus cisolokensis, LC2-13A.</title>
        <authorList>
            <person name="Uke A."/>
            <person name="Chhe C."/>
            <person name="Baramee S."/>
            <person name="Kosugi A."/>
        </authorList>
    </citation>
    <scope>NUCLEOTIDE SEQUENCE [LARGE SCALE GENOMIC DNA]</scope>
    <source>
        <strain evidence="2 3">LC2-13A</strain>
    </source>
</reference>
<name>A0ABQ4NAQ7_9BACL</name>
<proteinExistence type="predicted"/>
<feature type="region of interest" description="Disordered" evidence="1">
    <location>
        <begin position="1"/>
        <end position="25"/>
    </location>
</feature>
<comment type="caution">
    <text evidence="2">The sequence shown here is derived from an EMBL/GenBank/DDBJ whole genome shotgun (WGS) entry which is preliminary data.</text>
</comment>
<dbReference type="Proteomes" id="UP000680304">
    <property type="component" value="Unassembled WGS sequence"/>
</dbReference>
<keyword evidence="3" id="KW-1185">Reference proteome</keyword>
<feature type="compositionally biased region" description="Polar residues" evidence="1">
    <location>
        <begin position="1"/>
        <end position="13"/>
    </location>
</feature>
<protein>
    <recommendedName>
        <fullName evidence="4">Flagellar hook-length control protein-like C-terminal domain-containing protein</fullName>
    </recommendedName>
</protein>
<accession>A0ABQ4NAQ7</accession>
<evidence type="ECO:0000313" key="3">
    <source>
        <dbReference type="Proteomes" id="UP000680304"/>
    </source>
</evidence>
<evidence type="ECO:0008006" key="4">
    <source>
        <dbReference type="Google" id="ProtNLM"/>
    </source>
</evidence>
<organism evidence="2 3">
    <name type="scientific">Paenibacillus cisolokensis</name>
    <dbReference type="NCBI Taxonomy" id="1658519"/>
    <lineage>
        <taxon>Bacteria</taxon>
        <taxon>Bacillati</taxon>
        <taxon>Bacillota</taxon>
        <taxon>Bacilli</taxon>
        <taxon>Bacillales</taxon>
        <taxon>Paenibacillaceae</taxon>
        <taxon>Paenibacillus</taxon>
    </lineage>
</organism>
<evidence type="ECO:0000256" key="1">
    <source>
        <dbReference type="SAM" id="MobiDB-lite"/>
    </source>
</evidence>
<gene>
    <name evidence="2" type="ORF">PACILC2_38430</name>
</gene>
<evidence type="ECO:0000313" key="2">
    <source>
        <dbReference type="EMBL" id="GIQ65275.1"/>
    </source>
</evidence>
<sequence>MVSPHTAVQSGLLQSPEPGSAGAGSRDALKGALLSLAAADGVPPAIRETAQQLVQHITGQQLLLSPERNGAVFTHAVLFIPLQHQDGSQTASVHVQTRRGRRGELDAGNCRLLFDLRMKSLGDTIVDVQIVERIVSLTLWNDHPLTAALAEEARDELASALERSGYQLLSMRSAPLADSSFERKEDNALSGRTGISLPEFASRKYKGVDYRV</sequence>
<dbReference type="EMBL" id="BOVJ01000127">
    <property type="protein sequence ID" value="GIQ65275.1"/>
    <property type="molecule type" value="Genomic_DNA"/>
</dbReference>